<dbReference type="RefSeq" id="WP_015105830.1">
    <property type="nucleotide sequence ID" value="NC_019673.1"/>
</dbReference>
<proteinExistence type="predicted"/>
<dbReference type="PATRIC" id="fig|1179773.3.peg.8594"/>
<evidence type="ECO:0000313" key="1">
    <source>
        <dbReference type="EMBL" id="CCH35723.1"/>
    </source>
</evidence>
<accession>K0KGT6</accession>
<dbReference type="OrthoDB" id="3700705at2"/>
<dbReference type="BioCyc" id="SESP1179773:BN6_RS41235-MONOMER"/>
<reference evidence="1 2" key="1">
    <citation type="journal article" date="2012" name="BMC Genomics">
        <title>Complete genome sequence of Saccharothrix espanaensis DSM 44229T and comparison to the other completely sequenced Pseudonocardiaceae.</title>
        <authorList>
            <person name="Strobel T."/>
            <person name="Al-Dilaimi A."/>
            <person name="Blom J."/>
            <person name="Gessner A."/>
            <person name="Kalinowski J."/>
            <person name="Luzhetska M."/>
            <person name="Puhler A."/>
            <person name="Szczepanowski R."/>
            <person name="Bechthold A."/>
            <person name="Ruckert C."/>
        </authorList>
    </citation>
    <scope>NUCLEOTIDE SEQUENCE [LARGE SCALE GENOMIC DNA]</scope>
    <source>
        <strain evidence="2">ATCC 51144 / DSM 44229 / JCM 9112 / NBRC 15066 / NRRL 15764</strain>
    </source>
</reference>
<organism evidence="1 2">
    <name type="scientific">Saccharothrix espanaensis (strain ATCC 51144 / DSM 44229 / JCM 9112 / NBRC 15066 / NRRL 15764)</name>
    <dbReference type="NCBI Taxonomy" id="1179773"/>
    <lineage>
        <taxon>Bacteria</taxon>
        <taxon>Bacillati</taxon>
        <taxon>Actinomycetota</taxon>
        <taxon>Actinomycetes</taxon>
        <taxon>Pseudonocardiales</taxon>
        <taxon>Pseudonocardiaceae</taxon>
        <taxon>Saccharothrix</taxon>
    </lineage>
</organism>
<gene>
    <name evidence="1" type="ordered locus">BN6_85090</name>
</gene>
<keyword evidence="2" id="KW-1185">Reference proteome</keyword>
<dbReference type="STRING" id="1179773.BN6_85090"/>
<dbReference type="AlphaFoldDB" id="K0KGT6"/>
<name>K0KGT6_SACES</name>
<dbReference type="KEGG" id="sesp:BN6_85090"/>
<dbReference type="Proteomes" id="UP000006281">
    <property type="component" value="Chromosome"/>
</dbReference>
<dbReference type="EMBL" id="HE804045">
    <property type="protein sequence ID" value="CCH35723.1"/>
    <property type="molecule type" value="Genomic_DNA"/>
</dbReference>
<dbReference type="HOGENOM" id="CLU_1593362_0_0_11"/>
<sequence>MTWAQTRIVTSLGLHLDDSTSVDLRAGQESSAFLTIGNGIEITLSTSHVRTLFEQAADVLGDIGQLERAGRVLEDAYHAGAQARTAGESAARQAEVAGRAGAHEQADAAREAARNADDAAGRAQAAVRIASEAMDVADDAAAKARQAATTAAEAALSVVCDDPVTRR</sequence>
<evidence type="ECO:0000313" key="2">
    <source>
        <dbReference type="Proteomes" id="UP000006281"/>
    </source>
</evidence>
<protein>
    <submittedName>
        <fullName evidence="1">Uncharacterized protein</fullName>
    </submittedName>
</protein>